<keyword evidence="2" id="KW-1185">Reference proteome</keyword>
<accession>A0A3S2W7J8</accession>
<dbReference type="Gene3D" id="2.70.98.10">
    <property type="match status" value="1"/>
</dbReference>
<dbReference type="GO" id="GO:0016853">
    <property type="term" value="F:isomerase activity"/>
    <property type="evidence" value="ECO:0007669"/>
    <property type="project" value="InterPro"/>
</dbReference>
<dbReference type="SUPFAM" id="SSF74650">
    <property type="entry name" value="Galactose mutarotase-like"/>
    <property type="match status" value="1"/>
</dbReference>
<dbReference type="OrthoDB" id="9795355at2"/>
<evidence type="ECO:0000313" key="2">
    <source>
        <dbReference type="Proteomes" id="UP000286997"/>
    </source>
</evidence>
<comment type="caution">
    <text evidence="1">The sequence shown here is derived from an EMBL/GenBank/DDBJ whole genome shotgun (WGS) entry which is preliminary data.</text>
</comment>
<dbReference type="InterPro" id="IPR008183">
    <property type="entry name" value="Aldose_1/G6P_1-epimerase"/>
</dbReference>
<dbReference type="Pfam" id="PF01263">
    <property type="entry name" value="Aldose_epim"/>
    <property type="match status" value="1"/>
</dbReference>
<proteinExistence type="predicted"/>
<evidence type="ECO:0000313" key="1">
    <source>
        <dbReference type="EMBL" id="RVU15654.1"/>
    </source>
</evidence>
<dbReference type="AlphaFoldDB" id="A0A3S2W7J8"/>
<dbReference type="InterPro" id="IPR011013">
    <property type="entry name" value="Gal_mutarotase_sf_dom"/>
</dbReference>
<gene>
    <name evidence="1" type="ORF">EOE48_19285</name>
</gene>
<reference evidence="1 2" key="1">
    <citation type="submission" date="2019-01" db="EMBL/GenBank/DDBJ databases">
        <authorList>
            <person name="Chen W.-M."/>
        </authorList>
    </citation>
    <scope>NUCLEOTIDE SEQUENCE [LARGE SCALE GENOMIC DNA]</scope>
    <source>
        <strain evidence="1 2">TER-1</strain>
    </source>
</reference>
<dbReference type="InterPro" id="IPR014718">
    <property type="entry name" value="GH-type_carb-bd"/>
</dbReference>
<protein>
    <submittedName>
        <fullName evidence="1">Aldose 1-epimerase family protein</fullName>
    </submittedName>
</protein>
<dbReference type="InterPro" id="IPR037481">
    <property type="entry name" value="LacX"/>
</dbReference>
<name>A0A3S2W7J8_9HYPH</name>
<dbReference type="Proteomes" id="UP000286997">
    <property type="component" value="Unassembled WGS sequence"/>
</dbReference>
<dbReference type="GO" id="GO:0005975">
    <property type="term" value="P:carbohydrate metabolic process"/>
    <property type="evidence" value="ECO:0007669"/>
    <property type="project" value="InterPro"/>
</dbReference>
<dbReference type="CDD" id="cd09024">
    <property type="entry name" value="Aldose_epim_lacX"/>
    <property type="match status" value="1"/>
</dbReference>
<sequence length="294" mass="31735">MTDTVEIRHGDTVARLALAGAEPVSWRVAGTEYLWSGDPAHWNRHAPWLFPVVGASADSAVTVDGRAYPMNQHGFARDSVFTVVEQAPDRVTLRLTENPDTLARYPYPFVLAITAAVRDGTLAFDCAVTNPGDRPLPYGLGFHPAFPWPFAGGERAAGAGYAVRFESPERPAVPKVGPGGLLLRDELAVPLQGDTLPLDPALFAEALVFLNARSRTMRFTAPSGAAIRLTAEDFPHLAVWTKPTAPFLSLECWTGHADWAGFAGDLTERDSQRLLAPGATARHRVELAFEAGGR</sequence>
<dbReference type="EMBL" id="SACP01000020">
    <property type="protein sequence ID" value="RVU15654.1"/>
    <property type="molecule type" value="Genomic_DNA"/>
</dbReference>
<dbReference type="RefSeq" id="WP_127732145.1">
    <property type="nucleotide sequence ID" value="NZ_SACP01000020.1"/>
</dbReference>
<dbReference type="GO" id="GO:0030246">
    <property type="term" value="F:carbohydrate binding"/>
    <property type="evidence" value="ECO:0007669"/>
    <property type="project" value="InterPro"/>
</dbReference>
<organism evidence="1 2">
    <name type="scientific">Methylobacterium oryzihabitans</name>
    <dbReference type="NCBI Taxonomy" id="2499852"/>
    <lineage>
        <taxon>Bacteria</taxon>
        <taxon>Pseudomonadati</taxon>
        <taxon>Pseudomonadota</taxon>
        <taxon>Alphaproteobacteria</taxon>
        <taxon>Hyphomicrobiales</taxon>
        <taxon>Methylobacteriaceae</taxon>
        <taxon>Methylobacterium</taxon>
    </lineage>
</organism>